<accession>A0AAN9AKY9</accession>
<proteinExistence type="predicted"/>
<reference evidence="1 2" key="1">
    <citation type="submission" date="2024-02" db="EMBL/GenBank/DDBJ databases">
        <title>Chromosome-scale genome assembly of the rough periwinkle Littorina saxatilis.</title>
        <authorList>
            <person name="De Jode A."/>
            <person name="Faria R."/>
            <person name="Formenti G."/>
            <person name="Sims Y."/>
            <person name="Smith T.P."/>
            <person name="Tracey A."/>
            <person name="Wood J.M.D."/>
            <person name="Zagrodzka Z.B."/>
            <person name="Johannesson K."/>
            <person name="Butlin R.K."/>
            <person name="Leder E.H."/>
        </authorList>
    </citation>
    <scope>NUCLEOTIDE SEQUENCE [LARGE SCALE GENOMIC DNA]</scope>
    <source>
        <strain evidence="1">Snail1</strain>
        <tissue evidence="1">Muscle</tissue>
    </source>
</reference>
<dbReference type="EMBL" id="JBAMIC010003848">
    <property type="protein sequence ID" value="KAK7088873.1"/>
    <property type="molecule type" value="Genomic_DNA"/>
</dbReference>
<protein>
    <submittedName>
        <fullName evidence="1">Uncharacterized protein</fullName>
    </submittedName>
</protein>
<evidence type="ECO:0000313" key="2">
    <source>
        <dbReference type="Proteomes" id="UP001374579"/>
    </source>
</evidence>
<organism evidence="1 2">
    <name type="scientific">Littorina saxatilis</name>
    <dbReference type="NCBI Taxonomy" id="31220"/>
    <lineage>
        <taxon>Eukaryota</taxon>
        <taxon>Metazoa</taxon>
        <taxon>Spiralia</taxon>
        <taxon>Lophotrochozoa</taxon>
        <taxon>Mollusca</taxon>
        <taxon>Gastropoda</taxon>
        <taxon>Caenogastropoda</taxon>
        <taxon>Littorinimorpha</taxon>
        <taxon>Littorinoidea</taxon>
        <taxon>Littorinidae</taxon>
        <taxon>Littorina</taxon>
    </lineage>
</organism>
<sequence length="319" mass="35239">MAEKTGNRKGDNQNSWRVGPRDRYIAALCTGQHFDRRGAQGVMGRVGGVKENGVGVKRASYVFDTAGMKLGTDACLLNHQRMSRVSLLMPQILAQLDPRMLMSLMGTDIKLPPKPPASLVRQVYNTRQQARQRALQQRRQQEMELFRRLKAMTPAELKAFQDRLSPTQLQQLVGRLKYLKQQDAPPTASDGPNMILSGANTVRRPSAQAAIAAARRRQASRRPKNPIDAIRKYQSYRKKAASALAAGCTSPMGLDSMDTFFAFNSGGCRRGGMGVCVMTGQSCVDIGSSIMCCPPGYTTGTVDMFGYMRQMQQFMAQFS</sequence>
<dbReference type="AlphaFoldDB" id="A0AAN9AKY9"/>
<dbReference type="Proteomes" id="UP001374579">
    <property type="component" value="Unassembled WGS sequence"/>
</dbReference>
<comment type="caution">
    <text evidence="1">The sequence shown here is derived from an EMBL/GenBank/DDBJ whole genome shotgun (WGS) entry which is preliminary data.</text>
</comment>
<name>A0AAN9AKY9_9CAEN</name>
<keyword evidence="2" id="KW-1185">Reference proteome</keyword>
<evidence type="ECO:0000313" key="1">
    <source>
        <dbReference type="EMBL" id="KAK7088873.1"/>
    </source>
</evidence>
<gene>
    <name evidence="1" type="ORF">V1264_024992</name>
</gene>